<organism evidence="9 10">
    <name type="scientific">Protea cynaroides</name>
    <dbReference type="NCBI Taxonomy" id="273540"/>
    <lineage>
        <taxon>Eukaryota</taxon>
        <taxon>Viridiplantae</taxon>
        <taxon>Streptophyta</taxon>
        <taxon>Embryophyta</taxon>
        <taxon>Tracheophyta</taxon>
        <taxon>Spermatophyta</taxon>
        <taxon>Magnoliopsida</taxon>
        <taxon>Proteales</taxon>
        <taxon>Proteaceae</taxon>
        <taxon>Protea</taxon>
    </lineage>
</organism>
<comment type="caution">
    <text evidence="9">The sequence shown here is derived from an EMBL/GenBank/DDBJ whole genome shotgun (WGS) entry which is preliminary data.</text>
</comment>
<dbReference type="CDD" id="cd12203">
    <property type="entry name" value="GT1"/>
    <property type="match status" value="1"/>
</dbReference>
<dbReference type="Gene3D" id="1.10.10.60">
    <property type="entry name" value="Homeodomain-like"/>
    <property type="match status" value="2"/>
</dbReference>
<dbReference type="OrthoDB" id="691673at2759"/>
<feature type="region of interest" description="Disordered" evidence="7">
    <location>
        <begin position="510"/>
        <end position="534"/>
    </location>
</feature>
<comment type="subcellular location">
    <subcellularLocation>
        <location evidence="1">Nucleus</location>
    </subcellularLocation>
</comment>
<keyword evidence="5" id="KW-0804">Transcription</keyword>
<feature type="region of interest" description="Disordered" evidence="7">
    <location>
        <begin position="209"/>
        <end position="239"/>
    </location>
</feature>
<protein>
    <recommendedName>
        <fullName evidence="8">Myb-like domain-containing protein</fullName>
    </recommendedName>
</protein>
<dbReference type="EMBL" id="JAMYWD010000006">
    <property type="protein sequence ID" value="KAJ4967704.1"/>
    <property type="molecule type" value="Genomic_DNA"/>
</dbReference>
<evidence type="ECO:0000256" key="6">
    <source>
        <dbReference type="ARBA" id="ARBA00023242"/>
    </source>
</evidence>
<dbReference type="PANTHER" id="PTHR21654">
    <property type="entry name" value="FI21293P1"/>
    <property type="match status" value="1"/>
</dbReference>
<evidence type="ECO:0000256" key="3">
    <source>
        <dbReference type="ARBA" id="ARBA00023015"/>
    </source>
</evidence>
<accession>A0A9Q0KC49</accession>
<evidence type="ECO:0000256" key="2">
    <source>
        <dbReference type="ARBA" id="ARBA00022737"/>
    </source>
</evidence>
<feature type="region of interest" description="Disordered" evidence="7">
    <location>
        <begin position="61"/>
        <end position="86"/>
    </location>
</feature>
<keyword evidence="3" id="KW-0805">Transcription regulation</keyword>
<dbReference type="GO" id="GO:0006355">
    <property type="term" value="P:regulation of DNA-templated transcription"/>
    <property type="evidence" value="ECO:0007669"/>
    <property type="project" value="UniProtKB-ARBA"/>
</dbReference>
<dbReference type="InterPro" id="IPR001005">
    <property type="entry name" value="SANT/Myb"/>
</dbReference>
<dbReference type="Proteomes" id="UP001141806">
    <property type="component" value="Unassembled WGS sequence"/>
</dbReference>
<feature type="domain" description="Myb-like" evidence="8">
    <location>
        <begin position="413"/>
        <end position="471"/>
    </location>
</feature>
<sequence length="566" mass="65516">MFNGIPDQFYQFIDSRTALTLPLPLSLPLHVSPPCFSSLDLPPSHPQQQQQLIFQSHHPFPHHHQLHQQSPTVEDEKEKEQEEEREVVGRSMELIHGLNLKPTSQIADPWMEEEILALWRVRSSIQSGFTDFLWEHISRKLAELGFKRSAEICKEKYEEVSKYCNNTTTINYNSKNSRSINELEALYKGVNPNPTAEKMVMNDQGDAKMKMDSEENSGNETLVNPPVGKECVTKNSRTKKRKRNQKLKLLKSFCEEIVNNIIVQQEELQTKILQDMERREEERIAREESWRKQKMAQTDKEIELRAHGQVIACNRESTIIEILKNLESNPTQFQGLFLKNKDLPKKPNNPNPSLNPSENPSSSPTQNNPKLPISSSTLDLNPQNLDSLNTQENPSPQNPNYTSSTDREDHGKRWPRNEVYSLINLRCSLYSSGEDKESSKVPLWERISQGMMELGYKRSAKRCKEKWENINKYFRKTRDANKKRSSDSKTCPYFQQLSSLYNQGKLVLQSQGPDQHYSSSPENHLESPETTNFRSPEWSFNEIVANVDEDHEKNSAQVPTLEFEYE</sequence>
<keyword evidence="6" id="KW-0539">Nucleus</keyword>
<keyword evidence="2" id="KW-0677">Repeat</keyword>
<dbReference type="FunFam" id="1.10.10.60:FF:000061">
    <property type="entry name" value="Trihelix transcription factor GT-2"/>
    <property type="match status" value="1"/>
</dbReference>
<dbReference type="PANTHER" id="PTHR21654:SF61">
    <property type="entry name" value="TRIHELIX TRANSCRIPTION FACTOR GTL2"/>
    <property type="match status" value="1"/>
</dbReference>
<reference evidence="9" key="1">
    <citation type="journal article" date="2023" name="Plant J.">
        <title>The genome of the king protea, Protea cynaroides.</title>
        <authorList>
            <person name="Chang J."/>
            <person name="Duong T.A."/>
            <person name="Schoeman C."/>
            <person name="Ma X."/>
            <person name="Roodt D."/>
            <person name="Barker N."/>
            <person name="Li Z."/>
            <person name="Van de Peer Y."/>
            <person name="Mizrachi E."/>
        </authorList>
    </citation>
    <scope>NUCLEOTIDE SEQUENCE</scope>
    <source>
        <tissue evidence="9">Young leaves</tissue>
    </source>
</reference>
<dbReference type="Pfam" id="PF13837">
    <property type="entry name" value="Myb_DNA-bind_4"/>
    <property type="match status" value="2"/>
</dbReference>
<evidence type="ECO:0000313" key="10">
    <source>
        <dbReference type="Proteomes" id="UP001141806"/>
    </source>
</evidence>
<dbReference type="AlphaFoldDB" id="A0A9Q0KC49"/>
<evidence type="ECO:0000256" key="7">
    <source>
        <dbReference type="SAM" id="MobiDB-lite"/>
    </source>
</evidence>
<dbReference type="GO" id="GO:0003677">
    <property type="term" value="F:DNA binding"/>
    <property type="evidence" value="ECO:0007669"/>
    <property type="project" value="UniProtKB-KW"/>
</dbReference>
<feature type="compositionally biased region" description="Basic and acidic residues" evidence="7">
    <location>
        <begin position="74"/>
        <end position="86"/>
    </location>
</feature>
<evidence type="ECO:0000256" key="1">
    <source>
        <dbReference type="ARBA" id="ARBA00004123"/>
    </source>
</evidence>
<evidence type="ECO:0000313" key="9">
    <source>
        <dbReference type="EMBL" id="KAJ4967704.1"/>
    </source>
</evidence>
<keyword evidence="4" id="KW-0238">DNA-binding</keyword>
<dbReference type="InterPro" id="IPR044822">
    <property type="entry name" value="Myb_DNA-bind_4"/>
</dbReference>
<dbReference type="GO" id="GO:0005634">
    <property type="term" value="C:nucleus"/>
    <property type="evidence" value="ECO:0007669"/>
    <property type="project" value="UniProtKB-SubCell"/>
</dbReference>
<name>A0A9Q0KC49_9MAGN</name>
<dbReference type="PROSITE" id="PS50090">
    <property type="entry name" value="MYB_LIKE"/>
    <property type="match status" value="1"/>
</dbReference>
<evidence type="ECO:0000256" key="5">
    <source>
        <dbReference type="ARBA" id="ARBA00023163"/>
    </source>
</evidence>
<evidence type="ECO:0000259" key="8">
    <source>
        <dbReference type="PROSITE" id="PS50090"/>
    </source>
</evidence>
<evidence type="ECO:0000256" key="4">
    <source>
        <dbReference type="ARBA" id="ARBA00023125"/>
    </source>
</evidence>
<keyword evidence="10" id="KW-1185">Reference proteome</keyword>
<feature type="region of interest" description="Disordered" evidence="7">
    <location>
        <begin position="340"/>
        <end position="413"/>
    </location>
</feature>
<proteinExistence type="predicted"/>
<feature type="compositionally biased region" description="Low complexity" evidence="7">
    <location>
        <begin position="346"/>
        <end position="370"/>
    </location>
</feature>
<feature type="compositionally biased region" description="Polar residues" evidence="7">
    <location>
        <begin position="373"/>
        <end position="404"/>
    </location>
</feature>
<gene>
    <name evidence="9" type="ORF">NE237_014405</name>
</gene>